<dbReference type="AlphaFoldDB" id="A0A7G6YEH6"/>
<dbReference type="Pfam" id="PF25355">
    <property type="entry name" value="DUF7882"/>
    <property type="match status" value="1"/>
</dbReference>
<feature type="compositionally biased region" description="Basic and acidic residues" evidence="1">
    <location>
        <begin position="100"/>
        <end position="110"/>
    </location>
</feature>
<accession>A0A7G6YEH6</accession>
<dbReference type="KEGG" id="lse:F1C12_18400"/>
<reference evidence="4" key="1">
    <citation type="submission" date="2019-09" db="EMBL/GenBank/DDBJ databases">
        <title>Antimicrobial potential of Antarctic Bacteria.</title>
        <authorList>
            <person name="Benaud N."/>
            <person name="Edwards R.J."/>
            <person name="Ferrari B.C."/>
        </authorList>
    </citation>
    <scope>NUCLEOTIDE SEQUENCE [LARGE SCALE GENOMIC DNA]</scope>
    <source>
        <strain evidence="4">INR9</strain>
    </source>
</reference>
<evidence type="ECO:0000313" key="3">
    <source>
        <dbReference type="EMBL" id="QNE36891.1"/>
    </source>
</evidence>
<feature type="domain" description="DUF7882" evidence="2">
    <location>
        <begin position="1"/>
        <end position="95"/>
    </location>
</feature>
<dbReference type="EMBL" id="CP043641">
    <property type="protein sequence ID" value="QNE36891.1"/>
    <property type="molecule type" value="Genomic_DNA"/>
</dbReference>
<protein>
    <recommendedName>
        <fullName evidence="2">DUF7882 domain-containing protein</fullName>
    </recommendedName>
</protein>
<sequence length="117" mass="13169">MGTMTYDGDTITFEDRTLAHLQAAITTKLRRREPFLISWKSDVPGLPVRNSLWIDNAIPIRYAFDRDDLGGLNTAWLNSMVEMAGRTSGLLVTEEPTDLGEYRHRRERSGTRSVAAG</sequence>
<dbReference type="RefSeq" id="WP_185276317.1">
    <property type="nucleotide sequence ID" value="NZ_CP043641.1"/>
</dbReference>
<name>A0A7G6YEH6_9MICO</name>
<feature type="region of interest" description="Disordered" evidence="1">
    <location>
        <begin position="95"/>
        <end position="117"/>
    </location>
</feature>
<evidence type="ECO:0000259" key="2">
    <source>
        <dbReference type="Pfam" id="PF25355"/>
    </source>
</evidence>
<evidence type="ECO:0000313" key="4">
    <source>
        <dbReference type="Proteomes" id="UP000515511"/>
    </source>
</evidence>
<evidence type="ECO:0000256" key="1">
    <source>
        <dbReference type="SAM" id="MobiDB-lite"/>
    </source>
</evidence>
<dbReference type="InterPro" id="IPR057204">
    <property type="entry name" value="DUF7882"/>
</dbReference>
<proteinExistence type="predicted"/>
<organism evidence="3 4">
    <name type="scientific">Leifsonia shinshuensis</name>
    <dbReference type="NCBI Taxonomy" id="150026"/>
    <lineage>
        <taxon>Bacteria</taxon>
        <taxon>Bacillati</taxon>
        <taxon>Actinomycetota</taxon>
        <taxon>Actinomycetes</taxon>
        <taxon>Micrococcales</taxon>
        <taxon>Microbacteriaceae</taxon>
        <taxon>Leifsonia</taxon>
    </lineage>
</organism>
<dbReference type="Proteomes" id="UP000515511">
    <property type="component" value="Chromosome"/>
</dbReference>
<gene>
    <name evidence="3" type="ORF">F1C12_18400</name>
</gene>